<dbReference type="GeneID" id="65096704"/>
<dbReference type="KEGG" id="mrtj:KHC33_05930"/>
<gene>
    <name evidence="1" type="ORF">KHC33_05930</name>
</gene>
<proteinExistence type="predicted"/>
<dbReference type="AlphaFoldDB" id="A0A8E7EKS1"/>
<evidence type="ECO:0000313" key="2">
    <source>
        <dbReference type="Proteomes" id="UP000680656"/>
    </source>
</evidence>
<reference evidence="1 2" key="1">
    <citation type="submission" date="2021-05" db="EMBL/GenBank/DDBJ databases">
        <title>A novel Methanospirillum isolate from a pyrite-forming mixed culture.</title>
        <authorList>
            <person name="Bunk B."/>
            <person name="Sproer C."/>
            <person name="Spring S."/>
            <person name="Pester M."/>
        </authorList>
    </citation>
    <scope>NUCLEOTIDE SEQUENCE [LARGE SCALE GENOMIC DNA]</scope>
    <source>
        <strain evidence="1 2">J.3.6.1-F.2.7.3</strain>
    </source>
</reference>
<keyword evidence="2" id="KW-1185">Reference proteome</keyword>
<accession>A0A8E7EKS1</accession>
<sequence length="439" mass="47194">MGNNMTQAFSGLPIVLIMIILTLSTGIGFASAAVSDEKIIFNGPFFENYGQGFSNWSGDMPPPSGTLLLKGTLSVLPDTVNAGESVEFTLNLDVSAMTITGKSGATIKASGERIWSLDTTKLLGEQVDFQAIPDPELLGVGIGSQVPDLILRSTKRIQSVSIPETGKPGVYPIRAFIKGTDLRTNSVNLTVLNGSASSEFNNSSVLEEPGKTLEITSPAITIPVKSDSENQTSDLQIGAINGKIINEREIHVTSIYPFTGGAGNTMGIKIYGDHFTSPVYVTLVKDNMVIDAYNYCFAENQKYGVVMIDIPVDAELGTWNLVITTKTGKATIPFEVTPKLIEPVILSVDAPVLTPDAAEDVSITGRELIEPCEVLLAGDNLKWFSFYPKPVVMHNAMKIRVKIDAPLSEEITSGKMDLCVWNTDGVASTYKKAISFSLE</sequence>
<dbReference type="Proteomes" id="UP000680656">
    <property type="component" value="Chromosome"/>
</dbReference>
<organism evidence="1 2">
    <name type="scientific">Methanospirillum purgamenti</name>
    <dbReference type="NCBI Taxonomy" id="2834276"/>
    <lineage>
        <taxon>Archaea</taxon>
        <taxon>Methanobacteriati</taxon>
        <taxon>Methanobacteriota</taxon>
        <taxon>Stenosarchaea group</taxon>
        <taxon>Methanomicrobia</taxon>
        <taxon>Methanomicrobiales</taxon>
        <taxon>Methanospirillaceae</taxon>
        <taxon>Methanospirillum</taxon>
    </lineage>
</organism>
<dbReference type="EMBL" id="CP075546">
    <property type="protein sequence ID" value="QVV90031.1"/>
    <property type="molecule type" value="Genomic_DNA"/>
</dbReference>
<protein>
    <recommendedName>
        <fullName evidence="3">IPT/TIG domain-containing protein</fullName>
    </recommendedName>
</protein>
<dbReference type="RefSeq" id="WP_214420808.1">
    <property type="nucleotide sequence ID" value="NZ_CP075546.1"/>
</dbReference>
<evidence type="ECO:0008006" key="3">
    <source>
        <dbReference type="Google" id="ProtNLM"/>
    </source>
</evidence>
<name>A0A8E7EKS1_9EURY</name>
<evidence type="ECO:0000313" key="1">
    <source>
        <dbReference type="EMBL" id="QVV90031.1"/>
    </source>
</evidence>